<protein>
    <recommendedName>
        <fullName evidence="2">Terminase small subunit</fullName>
    </recommendedName>
</protein>
<evidence type="ECO:0008006" key="2">
    <source>
        <dbReference type="Google" id="ProtNLM"/>
    </source>
</evidence>
<accession>A0A6J5PBA6</accession>
<name>A0A6J5PBA6_9CAUD</name>
<evidence type="ECO:0000313" key="1">
    <source>
        <dbReference type="EMBL" id="CAB4168763.1"/>
    </source>
</evidence>
<reference evidence="1" key="1">
    <citation type="submission" date="2020-04" db="EMBL/GenBank/DDBJ databases">
        <authorList>
            <person name="Chiriac C."/>
            <person name="Salcher M."/>
            <person name="Ghai R."/>
            <person name="Kavagutti S V."/>
        </authorList>
    </citation>
    <scope>NUCLEOTIDE SEQUENCE</scope>
</reference>
<organism evidence="1">
    <name type="scientific">uncultured Caudovirales phage</name>
    <dbReference type="NCBI Taxonomy" id="2100421"/>
    <lineage>
        <taxon>Viruses</taxon>
        <taxon>Duplodnaviria</taxon>
        <taxon>Heunggongvirae</taxon>
        <taxon>Uroviricota</taxon>
        <taxon>Caudoviricetes</taxon>
        <taxon>Peduoviridae</taxon>
        <taxon>Maltschvirus</taxon>
        <taxon>Maltschvirus maltsch</taxon>
    </lineage>
</organism>
<dbReference type="EMBL" id="LR796832">
    <property type="protein sequence ID" value="CAB4168763.1"/>
    <property type="molecule type" value="Genomic_DNA"/>
</dbReference>
<gene>
    <name evidence="1" type="ORF">UFOVP580_32</name>
</gene>
<sequence length="166" mass="17781">MTEVPETTVVELLPLTEKPAELAALDEPAFRYPALSQEEETFALAMVECAGNVSAAYKMAYGMDVALPLARGKELLCKPAVALKIRDLTDKIEDASLISVGAHLNQLATIRDIAIATGQIKVAYSAERSRGEAVGIYQKHDAKNQSKNGGAVNIQINMASKHDASI</sequence>
<proteinExistence type="predicted"/>